<evidence type="ECO:0000313" key="1">
    <source>
        <dbReference type="EMBL" id="MCZ3845165.1"/>
    </source>
</evidence>
<name>A0AAP3M3K6_9LACO</name>
<evidence type="ECO:0008006" key="3">
    <source>
        <dbReference type="Google" id="ProtNLM"/>
    </source>
</evidence>
<dbReference type="EMBL" id="JAKHLF010000011">
    <property type="protein sequence ID" value="MCZ3845165.1"/>
    <property type="molecule type" value="Genomic_DNA"/>
</dbReference>
<protein>
    <recommendedName>
        <fullName evidence="3">DUF3168 domain-containing protein</fullName>
    </recommendedName>
</protein>
<reference evidence="1" key="1">
    <citation type="submission" date="2022-01" db="EMBL/GenBank/DDBJ databases">
        <title>VMRC isolate genome collection.</title>
        <authorList>
            <person name="France M."/>
            <person name="Rutt L."/>
            <person name="Humphrys M."/>
            <person name="Ravel J."/>
        </authorList>
    </citation>
    <scope>NUCLEOTIDE SEQUENCE</scope>
    <source>
        <strain evidence="1">C0127B5</strain>
    </source>
</reference>
<dbReference type="RefSeq" id="WP_144887336.1">
    <property type="nucleotide sequence ID" value="NZ_JAAVSE010000003.1"/>
</dbReference>
<dbReference type="InterPro" id="IPR053745">
    <property type="entry name" value="Viral_Tail_Comp_sf"/>
</dbReference>
<dbReference type="Proteomes" id="UP001213015">
    <property type="component" value="Unassembled WGS sequence"/>
</dbReference>
<evidence type="ECO:0000313" key="2">
    <source>
        <dbReference type="Proteomes" id="UP001213015"/>
    </source>
</evidence>
<dbReference type="AlphaFoldDB" id="A0AAP3M3K6"/>
<sequence length="129" mass="15115">MIDTVNPYEEIYNKIIEDCKKTGVATFDYLPDENQSYPFFMVGDQINTDEYTKDRVLGTSSISIHCWAEWNYRSDVTRLLELALKEIYQDSQTEHFKFNIVSSHTSILQDKEGDISLWHGLLSLEVNYF</sequence>
<accession>A0AAP3M3K6</accession>
<gene>
    <name evidence="1" type="ORF">L2422_06615</name>
</gene>
<proteinExistence type="predicted"/>
<comment type="caution">
    <text evidence="1">The sequence shown here is derived from an EMBL/GenBank/DDBJ whole genome shotgun (WGS) entry which is preliminary data.</text>
</comment>
<organism evidence="1 2">
    <name type="scientific">Lactobacillus mulieris</name>
    <dbReference type="NCBI Taxonomy" id="2508708"/>
    <lineage>
        <taxon>Bacteria</taxon>
        <taxon>Bacillati</taxon>
        <taxon>Bacillota</taxon>
        <taxon>Bacilli</taxon>
        <taxon>Lactobacillales</taxon>
        <taxon>Lactobacillaceae</taxon>
        <taxon>Lactobacillus</taxon>
    </lineage>
</organism>
<dbReference type="Gene3D" id="3.30.2000.30">
    <property type="match status" value="1"/>
</dbReference>